<feature type="non-terminal residue" evidence="6">
    <location>
        <position position="96"/>
    </location>
</feature>
<reference evidence="6" key="1">
    <citation type="journal article" date="2005" name="Arch. Microbiol.">
        <title>Transcriptional response reveals translation machinery as target for high pressure in Lactobacillus sanfranciscensis.</title>
        <authorList>
            <person name="Pavlovic M."/>
            <person name="Hoermann S."/>
            <person name="Vogel R.F."/>
            <person name="Ehrmann M.A."/>
        </authorList>
    </citation>
    <scope>NUCLEOTIDE SEQUENCE</scope>
    <source>
        <strain evidence="6">DSM 20451</strain>
    </source>
</reference>
<dbReference type="GO" id="GO:0003746">
    <property type="term" value="F:translation elongation factor activity"/>
    <property type="evidence" value="ECO:0007669"/>
    <property type="project" value="UniProtKB-KW"/>
</dbReference>
<evidence type="ECO:0000256" key="1">
    <source>
        <dbReference type="ARBA" id="ARBA00005532"/>
    </source>
</evidence>
<evidence type="ECO:0000256" key="5">
    <source>
        <dbReference type="ARBA" id="ARBA00025453"/>
    </source>
</evidence>
<gene>
    <name evidence="6" type="primary">tsf</name>
</gene>
<evidence type="ECO:0000256" key="4">
    <source>
        <dbReference type="ARBA" id="ARBA00022917"/>
    </source>
</evidence>
<dbReference type="FunFam" id="1.10.8.10:FF:000001">
    <property type="entry name" value="Elongation factor Ts"/>
    <property type="match status" value="1"/>
</dbReference>
<organism evidence="6">
    <name type="scientific">Fructilactobacillus sanfranciscensis</name>
    <name type="common">Lactobacillus sanfranciscensis</name>
    <dbReference type="NCBI Taxonomy" id="1625"/>
    <lineage>
        <taxon>Bacteria</taxon>
        <taxon>Bacillati</taxon>
        <taxon>Bacillota</taxon>
        <taxon>Bacilli</taxon>
        <taxon>Lactobacillales</taxon>
        <taxon>Lactobacillaceae</taxon>
        <taxon>Fructilactobacillus</taxon>
    </lineage>
</organism>
<keyword evidence="3 6" id="KW-0251">Elongation factor</keyword>
<dbReference type="InterPro" id="IPR001816">
    <property type="entry name" value="Transl_elong_EFTs/EF1B"/>
</dbReference>
<sequence length="96" mass="10733">MAKITAQQVKDLRETSAGMMDAKKALVEADGDEKKAWEILREKGVAKLKREWYTAAMDNKVSGPIKAAFVKLFKTNSCCNDDSKLNDELRLIALKT</sequence>
<name>Q2YEI5_FRUSA</name>
<proteinExistence type="inferred from homology"/>
<accession>Q2YEI5</accession>
<protein>
    <recommendedName>
        <fullName evidence="2">Elongation factor Ts</fullName>
    </recommendedName>
</protein>
<evidence type="ECO:0000256" key="2">
    <source>
        <dbReference type="ARBA" id="ARBA00016956"/>
    </source>
</evidence>
<comment type="similarity">
    <text evidence="1">Belongs to the EF-Ts family.</text>
</comment>
<keyword evidence="4" id="KW-0648">Protein biosynthesis</keyword>
<dbReference type="SUPFAM" id="SSF46934">
    <property type="entry name" value="UBA-like"/>
    <property type="match status" value="1"/>
</dbReference>
<evidence type="ECO:0000256" key="3">
    <source>
        <dbReference type="ARBA" id="ARBA00022768"/>
    </source>
</evidence>
<dbReference type="HAMAP" id="MF_00050">
    <property type="entry name" value="EF_Ts"/>
    <property type="match status" value="1"/>
</dbReference>
<evidence type="ECO:0000313" key="6">
    <source>
        <dbReference type="EMBL" id="AAX93327.1"/>
    </source>
</evidence>
<dbReference type="EMBL" id="AY912118">
    <property type="protein sequence ID" value="AAX93327.1"/>
    <property type="molecule type" value="Genomic_DNA"/>
</dbReference>
<dbReference type="AlphaFoldDB" id="Q2YEI5"/>
<dbReference type="Gene3D" id="1.10.8.10">
    <property type="entry name" value="DNA helicase RuvA subunit, C-terminal domain"/>
    <property type="match status" value="1"/>
</dbReference>
<dbReference type="InterPro" id="IPR009060">
    <property type="entry name" value="UBA-like_sf"/>
</dbReference>
<comment type="function">
    <text evidence="5">Associates with the EF-Tu.GDP complex and induces the exchange of GDP to GTP. It remains bound to the aminoacyl-tRNA.EF-Tu.GTP complex up to the GTP hydrolysis stage on the ribosome.</text>
</comment>